<organism evidence="1 2">
    <name type="scientific">Novosphingobium organovorum</name>
    <dbReference type="NCBI Taxonomy" id="2930092"/>
    <lineage>
        <taxon>Bacteria</taxon>
        <taxon>Pseudomonadati</taxon>
        <taxon>Pseudomonadota</taxon>
        <taxon>Alphaproteobacteria</taxon>
        <taxon>Sphingomonadales</taxon>
        <taxon>Sphingomonadaceae</taxon>
        <taxon>Novosphingobium</taxon>
    </lineage>
</organism>
<evidence type="ECO:0000313" key="1">
    <source>
        <dbReference type="EMBL" id="MCJ2184473.1"/>
    </source>
</evidence>
<proteinExistence type="predicted"/>
<dbReference type="RefSeq" id="WP_244023342.1">
    <property type="nucleotide sequence ID" value="NZ_JALHLF010000105.1"/>
</dbReference>
<dbReference type="EMBL" id="JALHLF010000105">
    <property type="protein sequence ID" value="MCJ2184473.1"/>
    <property type="molecule type" value="Genomic_DNA"/>
</dbReference>
<accession>A0ABT0BHZ9</accession>
<dbReference type="SUPFAM" id="SSF51695">
    <property type="entry name" value="PLC-like phosphodiesterases"/>
    <property type="match status" value="1"/>
</dbReference>
<dbReference type="PROSITE" id="PS50007">
    <property type="entry name" value="PIPLC_X_DOMAIN"/>
    <property type="match status" value="1"/>
</dbReference>
<dbReference type="Pfam" id="PF16670">
    <property type="entry name" value="PI-PLC-C1"/>
    <property type="match status" value="1"/>
</dbReference>
<comment type="caution">
    <text evidence="1">The sequence shown here is derived from an EMBL/GenBank/DDBJ whole genome shotgun (WGS) entry which is preliminary data.</text>
</comment>
<keyword evidence="2" id="KW-1185">Reference proteome</keyword>
<dbReference type="InterPro" id="IPR017946">
    <property type="entry name" value="PLC-like_Pdiesterase_TIM-brl"/>
</dbReference>
<evidence type="ECO:0000313" key="2">
    <source>
        <dbReference type="Proteomes" id="UP001162881"/>
    </source>
</evidence>
<dbReference type="Gene3D" id="3.20.20.190">
    <property type="entry name" value="Phosphatidylinositol (PI) phosphodiesterase"/>
    <property type="match status" value="1"/>
</dbReference>
<name>A0ABT0BHZ9_9SPHN</name>
<gene>
    <name evidence="1" type="ORF">MTR62_17505</name>
</gene>
<dbReference type="Proteomes" id="UP001162881">
    <property type="component" value="Unassembled WGS sequence"/>
</dbReference>
<sequence>MSRRVAPFCPPLRPQHLAIGLALCGMLWGLCAQPLRAEEAPLRLNDILAIGTHNSYKQAIPAQTMARLRAKDPALATSLDYAHRPLREQLDVGARQIELDVWYDPKGGLYAMGARDPDLLKPGFKVQHMAGLDTRSSCARLVQCLTILRDWSDAHPGHTPILLMFNTYDSSPLVKAAPFTEAAYDALDAEVRSVLAPEKLITPDDVQGAYPTLRDAVLADNWPTLAEARGRFLFALDENARKVALYRGKRRSLEGRVFFVNTDADSPAAAYMTINDPLRDAARIRAAVKAGFLVRTRADDGTIEARANDTARLKAALASGAQYVSSDYLWPDPRFHNAYHLALPGGARVLCNPVRRPEGCPAPALGPDNGAQAAK</sequence>
<dbReference type="InterPro" id="IPR032075">
    <property type="entry name" value="PI-PLC-C1"/>
</dbReference>
<reference evidence="1" key="1">
    <citation type="submission" date="2022-03" db="EMBL/GenBank/DDBJ databases">
        <title>Identification of a novel bacterium isolated from mangrove sediments.</title>
        <authorList>
            <person name="Pan X."/>
        </authorList>
    </citation>
    <scope>NUCLEOTIDE SEQUENCE</scope>
    <source>
        <strain evidence="1">B1949</strain>
    </source>
</reference>
<dbReference type="CDD" id="cd08589">
    <property type="entry name" value="PI-PLCc_SaPLC1_like"/>
    <property type="match status" value="1"/>
</dbReference>
<protein>
    <submittedName>
        <fullName evidence="1">Phosphatidylinositol-specific phospholipase C1-like protein</fullName>
    </submittedName>
</protein>